<evidence type="ECO:0000313" key="5">
    <source>
        <dbReference type="EMBL" id="KDO38899.1"/>
    </source>
</evidence>
<keyword evidence="6" id="KW-1185">Reference proteome</keyword>
<protein>
    <recommendedName>
        <fullName evidence="4">Ubiquitin-like protease family profile domain-containing protein</fullName>
    </recommendedName>
</protein>
<gene>
    <name evidence="5" type="ORF">CISIN_1g034898mg</name>
</gene>
<evidence type="ECO:0000256" key="1">
    <source>
        <dbReference type="ARBA" id="ARBA00005234"/>
    </source>
</evidence>
<keyword evidence="2" id="KW-0645">Protease</keyword>
<dbReference type="Gene3D" id="1.10.418.20">
    <property type="match status" value="1"/>
</dbReference>
<proteinExistence type="inferred from homology"/>
<name>A0A067D7D3_CITSI</name>
<sequence length="79" mass="9372">MCISNYILSAFKIFVAKMGNADRKSFVWKKVKCPQQTTNVECGYYVIRFMKEIIESQDDSIKKCVCWTRQLHTKRILMK</sequence>
<dbReference type="AlphaFoldDB" id="A0A067D7D3"/>
<comment type="similarity">
    <text evidence="1">Belongs to the peptidase C48 family.</text>
</comment>
<dbReference type="EMBL" id="KK787277">
    <property type="protein sequence ID" value="KDO38899.1"/>
    <property type="molecule type" value="Genomic_DNA"/>
</dbReference>
<evidence type="ECO:0000313" key="6">
    <source>
        <dbReference type="Proteomes" id="UP000027120"/>
    </source>
</evidence>
<dbReference type="GO" id="GO:0008234">
    <property type="term" value="F:cysteine-type peptidase activity"/>
    <property type="evidence" value="ECO:0007669"/>
    <property type="project" value="InterPro"/>
</dbReference>
<organism evidence="5 6">
    <name type="scientific">Citrus sinensis</name>
    <name type="common">Sweet orange</name>
    <name type="synonym">Citrus aurantium var. sinensis</name>
    <dbReference type="NCBI Taxonomy" id="2711"/>
    <lineage>
        <taxon>Eukaryota</taxon>
        <taxon>Viridiplantae</taxon>
        <taxon>Streptophyta</taxon>
        <taxon>Embryophyta</taxon>
        <taxon>Tracheophyta</taxon>
        <taxon>Spermatophyta</taxon>
        <taxon>Magnoliopsida</taxon>
        <taxon>eudicotyledons</taxon>
        <taxon>Gunneridae</taxon>
        <taxon>Pentapetalae</taxon>
        <taxon>rosids</taxon>
        <taxon>malvids</taxon>
        <taxon>Sapindales</taxon>
        <taxon>Rutaceae</taxon>
        <taxon>Aurantioideae</taxon>
        <taxon>Citrus</taxon>
    </lineage>
</organism>
<dbReference type="Pfam" id="PF02902">
    <property type="entry name" value="Peptidase_C48"/>
    <property type="match status" value="1"/>
</dbReference>
<reference evidence="5 6" key="1">
    <citation type="submission" date="2014-04" db="EMBL/GenBank/DDBJ databases">
        <authorList>
            <consortium name="International Citrus Genome Consortium"/>
            <person name="Gmitter F."/>
            <person name="Chen C."/>
            <person name="Farmerie W."/>
            <person name="Harkins T."/>
            <person name="Desany B."/>
            <person name="Mohiuddin M."/>
            <person name="Kodira C."/>
            <person name="Borodovsky M."/>
            <person name="Lomsadze A."/>
            <person name="Burns P."/>
            <person name="Jenkins J."/>
            <person name="Prochnik S."/>
            <person name="Shu S."/>
            <person name="Chapman J."/>
            <person name="Pitluck S."/>
            <person name="Schmutz J."/>
            <person name="Rokhsar D."/>
        </authorList>
    </citation>
    <scope>NUCLEOTIDE SEQUENCE</scope>
</reference>
<evidence type="ECO:0000256" key="3">
    <source>
        <dbReference type="ARBA" id="ARBA00022801"/>
    </source>
</evidence>
<evidence type="ECO:0000256" key="2">
    <source>
        <dbReference type="ARBA" id="ARBA00022670"/>
    </source>
</evidence>
<dbReference type="InterPro" id="IPR038765">
    <property type="entry name" value="Papain-like_cys_pep_sf"/>
</dbReference>
<evidence type="ECO:0000259" key="4">
    <source>
        <dbReference type="Pfam" id="PF02902"/>
    </source>
</evidence>
<dbReference type="SUPFAM" id="SSF54001">
    <property type="entry name" value="Cysteine proteinases"/>
    <property type="match status" value="1"/>
</dbReference>
<dbReference type="GO" id="GO:0006508">
    <property type="term" value="P:proteolysis"/>
    <property type="evidence" value="ECO:0007669"/>
    <property type="project" value="UniProtKB-KW"/>
</dbReference>
<dbReference type="InterPro" id="IPR003653">
    <property type="entry name" value="Peptidase_C48_C"/>
</dbReference>
<feature type="domain" description="Ubiquitin-like protease family profile" evidence="4">
    <location>
        <begin position="19"/>
        <end position="61"/>
    </location>
</feature>
<accession>A0A067D7D3</accession>
<dbReference type="Proteomes" id="UP000027120">
    <property type="component" value="Unassembled WGS sequence"/>
</dbReference>
<keyword evidence="3" id="KW-0378">Hydrolase</keyword>